<evidence type="ECO:0000256" key="5">
    <source>
        <dbReference type="ARBA" id="ARBA00013005"/>
    </source>
</evidence>
<dbReference type="Proteomes" id="UP000017127">
    <property type="component" value="Unassembled WGS sequence"/>
</dbReference>
<dbReference type="InterPro" id="IPR013221">
    <property type="entry name" value="Mur_ligase_cen"/>
</dbReference>
<reference evidence="15 16" key="1">
    <citation type="journal article" date="2013" name="Front. Microbiol.">
        <title>Comparative genomic analyses of the cyanobacterium, Lyngbya aestuarii BL J, a powerful hydrogen producer.</title>
        <authorList>
            <person name="Kothari A."/>
            <person name="Vaughn M."/>
            <person name="Garcia-Pichel F."/>
        </authorList>
    </citation>
    <scope>NUCLEOTIDE SEQUENCE [LARGE SCALE GENOMIC DNA]</scope>
    <source>
        <strain evidence="15 16">BL J</strain>
    </source>
</reference>
<evidence type="ECO:0000256" key="13">
    <source>
        <dbReference type="PROSITE-ProRule" id="PRU00409"/>
    </source>
</evidence>
<dbReference type="Pfam" id="PF02875">
    <property type="entry name" value="Mur_ligase_C"/>
    <property type="match status" value="1"/>
</dbReference>
<evidence type="ECO:0000256" key="8">
    <source>
        <dbReference type="ARBA" id="ARBA00022741"/>
    </source>
</evidence>
<evidence type="ECO:0000256" key="2">
    <source>
        <dbReference type="ARBA" id="ARBA00009060"/>
    </source>
</evidence>
<dbReference type="Pfam" id="PF08245">
    <property type="entry name" value="Mur_ligase_M"/>
    <property type="match status" value="1"/>
</dbReference>
<keyword evidence="9 13" id="KW-0067">ATP-binding</keyword>
<dbReference type="SUPFAM" id="SSF53623">
    <property type="entry name" value="MurD-like peptide ligases, catalytic domain"/>
    <property type="match status" value="1"/>
</dbReference>
<protein>
    <recommendedName>
        <fullName evidence="6">Cyanophycin synthetase</fullName>
        <ecNumber evidence="5">6.3.2.29</ecNumber>
        <ecNumber evidence="4">6.3.2.30</ecNumber>
    </recommendedName>
    <alternativeName>
        <fullName evidence="10">Cyanophycin synthase</fullName>
    </alternativeName>
</protein>
<organism evidence="15 16">
    <name type="scientific">Lyngbya aestuarii BL J</name>
    <dbReference type="NCBI Taxonomy" id="1348334"/>
    <lineage>
        <taxon>Bacteria</taxon>
        <taxon>Bacillati</taxon>
        <taxon>Cyanobacteriota</taxon>
        <taxon>Cyanophyceae</taxon>
        <taxon>Oscillatoriophycideae</taxon>
        <taxon>Oscillatoriales</taxon>
        <taxon>Microcoleaceae</taxon>
        <taxon>Lyngbya</taxon>
    </lineage>
</organism>
<dbReference type="InterPro" id="IPR044019">
    <property type="entry name" value="Cyanophycin_syn_N"/>
</dbReference>
<dbReference type="NCBIfam" id="TIGR02068">
    <property type="entry name" value="cya_phycin_syn"/>
    <property type="match status" value="1"/>
</dbReference>
<evidence type="ECO:0000256" key="11">
    <source>
        <dbReference type="ARBA" id="ARBA00048094"/>
    </source>
</evidence>
<dbReference type="PATRIC" id="fig|1348334.3.peg.1996"/>
<comment type="caution">
    <text evidence="15">The sequence shown here is derived from an EMBL/GenBank/DDBJ whole genome shotgun (WGS) entry which is preliminary data.</text>
</comment>
<evidence type="ECO:0000256" key="12">
    <source>
        <dbReference type="ARBA" id="ARBA00048425"/>
    </source>
</evidence>
<evidence type="ECO:0000313" key="16">
    <source>
        <dbReference type="Proteomes" id="UP000017127"/>
    </source>
</evidence>
<evidence type="ECO:0000256" key="4">
    <source>
        <dbReference type="ARBA" id="ARBA00012968"/>
    </source>
</evidence>
<dbReference type="Pfam" id="PF08443">
    <property type="entry name" value="RimK"/>
    <property type="match status" value="1"/>
</dbReference>
<sequence>MKILKTQTLYGPNFWSINHPHLIVLQLELEDHERRLSNEMSDFCDQLVKVLPGLREHHGSRGCRGGFLQQMQEGISIAKIIQHVALELQNLAGMPVDFGRIRLAATPGICRVVFEYQNPEAGRYAGRGAVRICQSLMNRGYYPQAELEIDLEDLQEIKAEDSLGPTTEAIINEAQKRGIPWQELPVRHVVQLGYGKYQRRIQTAQTDQTNILGIEFAGDKQATKILLEAASLPTPLGEVIYYFDELEEAIDQVGGFPIVIKPLDGNHGRGITLNINSWQDAENAYDVAKEESKAGGILVERYYRGKDYRVLVINGKVEAVAERVPAHVTGDGHLTIEELIEDINRHPSRGSGHENILTRIEIDRHTDDVLATQGYDLDSILEEDEICYLKATANLSTGGIAIDSTDIIHPETVWMAERAAQIIGLDIAGIDITCTDISRPLREVDGVIIEVNAAPGLRMHLQPSQGKPRNVTAPILEMLYPPGVPYRVPIIAVTGTNGKTTTTRLIAHIFKQTKQVIGYTTTDGTYIGDFLLESGDNTGRQSAQLILNDPTIEVAVLETARGGILRSGLGFNRCDVGVVLNVAADHLGLEDINTLEDMAQVKTVVAEATDDNGYAVLNADDPLVANMAKWVKGKVAYFSMNPHNEIVKEHLRKGGIAAIYDGGFLTFCNGQDTLQVEQMVNVPSTLRGLVSFMIANVLAASLAAYVQGVSIENISTGLRTFQASLEHTPGRMNLIELGKFHVLIDYAHNPAGYQAIGEFVCQWSEGERIGVIGGPGDRRDQDLKELGRLSTQMFDWVIIKEDDHTRDRPRGDAARLIREGICQEKPQFNYQEIWDETEAIQTALAEASEGSLVVIFPESVKRVIALLK</sequence>
<dbReference type="InterPro" id="IPR013651">
    <property type="entry name" value="ATP-grasp_RimK-type"/>
</dbReference>
<name>U7QKZ0_9CYAN</name>
<dbReference type="GO" id="GO:0005524">
    <property type="term" value="F:ATP binding"/>
    <property type="evidence" value="ECO:0007669"/>
    <property type="project" value="UniProtKB-UniRule"/>
</dbReference>
<dbReference type="Gene3D" id="3.90.190.20">
    <property type="entry name" value="Mur ligase, C-terminal domain"/>
    <property type="match status" value="1"/>
</dbReference>
<dbReference type="EC" id="6.3.2.29" evidence="5"/>
<evidence type="ECO:0000259" key="14">
    <source>
        <dbReference type="PROSITE" id="PS50975"/>
    </source>
</evidence>
<dbReference type="GO" id="GO:0046872">
    <property type="term" value="F:metal ion binding"/>
    <property type="evidence" value="ECO:0007669"/>
    <property type="project" value="InterPro"/>
</dbReference>
<keyword evidence="16" id="KW-1185">Reference proteome</keyword>
<evidence type="ECO:0000256" key="9">
    <source>
        <dbReference type="ARBA" id="ARBA00022840"/>
    </source>
</evidence>
<keyword evidence="8 13" id="KW-0547">Nucleotide-binding</keyword>
<dbReference type="InterPro" id="IPR011761">
    <property type="entry name" value="ATP-grasp"/>
</dbReference>
<dbReference type="EMBL" id="AUZM01000016">
    <property type="protein sequence ID" value="ERT07927.1"/>
    <property type="molecule type" value="Genomic_DNA"/>
</dbReference>
<dbReference type="OrthoDB" id="9803907at2"/>
<dbReference type="GO" id="GO:0071161">
    <property type="term" value="F:cyanophycin synthetase activity (L-arginine-adding)"/>
    <property type="evidence" value="ECO:0007669"/>
    <property type="project" value="UniProtKB-EC"/>
</dbReference>
<dbReference type="PROSITE" id="PS50975">
    <property type="entry name" value="ATP_GRASP"/>
    <property type="match status" value="1"/>
</dbReference>
<dbReference type="Gene3D" id="3.30.470.20">
    <property type="entry name" value="ATP-grasp fold, B domain"/>
    <property type="match status" value="2"/>
</dbReference>
<evidence type="ECO:0000256" key="7">
    <source>
        <dbReference type="ARBA" id="ARBA00022598"/>
    </source>
</evidence>
<dbReference type="EC" id="6.3.2.30" evidence="4"/>
<comment type="function">
    <text evidence="1">Catalyzes the ATP-dependent polymerization of arginine and aspartate to multi-L-arginyl-poly-L-aspartic acid (cyanophycin; a water-insoluble reserve polymer).</text>
</comment>
<evidence type="ECO:0000313" key="15">
    <source>
        <dbReference type="EMBL" id="ERT07927.1"/>
    </source>
</evidence>
<gene>
    <name evidence="15" type="ORF">M595_2051</name>
</gene>
<dbReference type="Pfam" id="PF18921">
    <property type="entry name" value="Cyanophycin_syn"/>
    <property type="match status" value="1"/>
</dbReference>
<dbReference type="PANTHER" id="PTHR23135">
    <property type="entry name" value="MUR LIGASE FAMILY MEMBER"/>
    <property type="match status" value="1"/>
</dbReference>
<comment type="catalytic activity">
    <reaction evidence="12">
        <text>[L-4-(L-arginin-2-N-yl)aspartate](n) + L-aspartate + ATP = [L-4-(L-arginin-2-N-yl)aspartate](n)-L-aspartate + ADP + phosphate + H(+)</text>
        <dbReference type="Rhea" id="RHEA:13277"/>
        <dbReference type="Rhea" id="RHEA-COMP:13728"/>
        <dbReference type="Rhea" id="RHEA-COMP:13733"/>
        <dbReference type="ChEBI" id="CHEBI:15378"/>
        <dbReference type="ChEBI" id="CHEBI:29991"/>
        <dbReference type="ChEBI" id="CHEBI:30616"/>
        <dbReference type="ChEBI" id="CHEBI:43474"/>
        <dbReference type="ChEBI" id="CHEBI:137986"/>
        <dbReference type="ChEBI" id="CHEBI:137990"/>
        <dbReference type="ChEBI" id="CHEBI:456216"/>
        <dbReference type="EC" id="6.3.2.29"/>
    </reaction>
</comment>
<dbReference type="PANTHER" id="PTHR23135:SF18">
    <property type="entry name" value="CYANOPHYCIN SYNTHETASE"/>
    <property type="match status" value="1"/>
</dbReference>
<dbReference type="GO" id="GO:0071160">
    <property type="term" value="F:cyanophycin synthetase activity (L-aspartate-adding)"/>
    <property type="evidence" value="ECO:0007669"/>
    <property type="project" value="UniProtKB-EC"/>
</dbReference>
<dbReference type="AlphaFoldDB" id="U7QKZ0"/>
<proteinExistence type="inferred from homology"/>
<keyword evidence="7 15" id="KW-0436">Ligase</keyword>
<feature type="domain" description="ATP-grasp" evidence="14">
    <location>
        <begin position="224"/>
        <end position="480"/>
    </location>
</feature>
<evidence type="ECO:0000256" key="10">
    <source>
        <dbReference type="ARBA" id="ARBA00031353"/>
    </source>
</evidence>
<dbReference type="SUPFAM" id="SSF53244">
    <property type="entry name" value="MurD-like peptide ligases, peptide-binding domain"/>
    <property type="match status" value="1"/>
</dbReference>
<dbReference type="InterPro" id="IPR036615">
    <property type="entry name" value="Mur_ligase_C_dom_sf"/>
</dbReference>
<dbReference type="InterPro" id="IPR036565">
    <property type="entry name" value="Mur-like_cat_sf"/>
</dbReference>
<evidence type="ECO:0000256" key="1">
    <source>
        <dbReference type="ARBA" id="ARBA00003184"/>
    </source>
</evidence>
<dbReference type="InterPro" id="IPR004101">
    <property type="entry name" value="Mur_ligase_C"/>
</dbReference>
<accession>U7QKZ0</accession>
<comment type="similarity">
    <text evidence="2">In the C-terminal section; belongs to the MurCDEF family.</text>
</comment>
<dbReference type="Gene3D" id="3.40.1190.10">
    <property type="entry name" value="Mur-like, catalytic domain"/>
    <property type="match status" value="1"/>
</dbReference>
<evidence type="ECO:0000256" key="3">
    <source>
        <dbReference type="ARBA" id="ARBA00011738"/>
    </source>
</evidence>
<evidence type="ECO:0000256" key="6">
    <source>
        <dbReference type="ARBA" id="ARBA00022036"/>
    </source>
</evidence>
<dbReference type="NCBIfam" id="NF010623">
    <property type="entry name" value="PRK14016.1"/>
    <property type="match status" value="1"/>
</dbReference>
<comment type="subunit">
    <text evidence="3">Homodimer.</text>
</comment>
<dbReference type="RefSeq" id="WP_023065884.1">
    <property type="nucleotide sequence ID" value="NZ_AUZM01000016.1"/>
</dbReference>
<dbReference type="InterPro" id="IPR011810">
    <property type="entry name" value="Cya_phycin_syn"/>
</dbReference>
<comment type="catalytic activity">
    <reaction evidence="11">
        <text>[L-4-(L-arginin-2-N-yl)aspartate](n)-L-aspartate + L-arginine + ATP = [L-4-(L-arginin-2-N-yl)aspartate](n+1) + ADP + phosphate + H(+)</text>
        <dbReference type="Rhea" id="RHEA:23888"/>
        <dbReference type="Rhea" id="RHEA-COMP:13732"/>
        <dbReference type="Rhea" id="RHEA-COMP:13733"/>
        <dbReference type="ChEBI" id="CHEBI:15378"/>
        <dbReference type="ChEBI" id="CHEBI:30616"/>
        <dbReference type="ChEBI" id="CHEBI:32682"/>
        <dbReference type="ChEBI" id="CHEBI:43474"/>
        <dbReference type="ChEBI" id="CHEBI:137986"/>
        <dbReference type="ChEBI" id="CHEBI:137990"/>
        <dbReference type="ChEBI" id="CHEBI:456216"/>
        <dbReference type="EC" id="6.3.2.30"/>
    </reaction>
</comment>
<dbReference type="SUPFAM" id="SSF56059">
    <property type="entry name" value="Glutathione synthetase ATP-binding domain-like"/>
    <property type="match status" value="1"/>
</dbReference>